<dbReference type="InterPro" id="IPR025857">
    <property type="entry name" value="MacB_PCD"/>
</dbReference>
<keyword evidence="2" id="KW-1003">Cell membrane</keyword>
<dbReference type="AlphaFoldDB" id="A0A940DK10"/>
<comment type="subcellular location">
    <subcellularLocation>
        <location evidence="1">Cell membrane</location>
        <topology evidence="1">Multi-pass membrane protein</topology>
    </subcellularLocation>
</comment>
<evidence type="ECO:0000256" key="2">
    <source>
        <dbReference type="ARBA" id="ARBA00022475"/>
    </source>
</evidence>
<evidence type="ECO:0000256" key="6">
    <source>
        <dbReference type="SAM" id="Phobius"/>
    </source>
</evidence>
<evidence type="ECO:0000259" key="8">
    <source>
        <dbReference type="Pfam" id="PF12704"/>
    </source>
</evidence>
<organism evidence="9 10">
    <name type="scientific">Candidatus Aphodosoma intestinipullorum</name>
    <dbReference type="NCBI Taxonomy" id="2840674"/>
    <lineage>
        <taxon>Bacteria</taxon>
        <taxon>Pseudomonadati</taxon>
        <taxon>Bacteroidota</taxon>
        <taxon>Bacteroidia</taxon>
        <taxon>Bacteroidales</taxon>
        <taxon>Candidatus Aphodosoma</taxon>
    </lineage>
</organism>
<evidence type="ECO:0000256" key="5">
    <source>
        <dbReference type="ARBA" id="ARBA00023136"/>
    </source>
</evidence>
<protein>
    <submittedName>
        <fullName evidence="9">ABC transporter permease</fullName>
    </submittedName>
</protein>
<feature type="transmembrane region" description="Helical" evidence="6">
    <location>
        <begin position="450"/>
        <end position="473"/>
    </location>
</feature>
<sequence>MGILKSYFTYLGRNRLFALVNVLGLSVSLMFVLLIGDMVVRQLTVGHDIKNRKEVYVLTNGTSSGGHYIMGNMLSGRYPEIKEWCAAGDMISIMAEKGDERLYFKPYMVRENFFTFMGIDLLEGDAKSALLDPSGIVLTESFARRLFGTDAPMGQRIKVRYENMEMAYAQVEADKRVDEYTVTGIVRDLDNSLIPSDVEAFLAYGEMEHIYPMLTEKYANRGASGTIILATFHSGCDPNAKAADLLKFLHDEQFPNFQEVSEEELAEMKAFGDEDYEEYARMSARWLPLDEVYNSDIRAYDFVQNSGNNRKILLVFSVVGLVILLMAILNYVSMSVAQTANRAKEMATRRLLGTGRWGIAARMVGEAMVMTVMAFALAFLLALAAEPFAVELLQTKLDLAGDLSWWVALAYVLLMVVIGLLSGLAPAAILSSYSPMDVVRGTFRRKTKMLWLRLLYVVQGGLSIAMLTCVMFVSAELNGILSTPLGYEYGNILRYNAAGMDAEAATFKRAAERLPFVERVCLASGNPAEGTMSFGLGTEDGNGEQILFVSRVFFTDTAFMKMFGIEVTEERNVAFSWRDSWNNSYFSESCFDSLKRKPEETVYVNLANPAKHIVCGQFRDFTVGSVLSRQWPIRISAAASDTVFGMTQVLVETSDGDRTRQRAQLDSLYTEVFEGMPFESRWYDDLLNDSYENVFRLRKIVGIFACVALLITLLGLTAMSLYFIAQRRHDMAIRKVFGSDSRRETAALMRFAMSSLAFGAVLSVPLMWFGITRMDDMIGYDALFPWWIPLAAFAVVAAVSLLSVWLISRKAVRENPVENLKTE</sequence>
<dbReference type="GO" id="GO:0005886">
    <property type="term" value="C:plasma membrane"/>
    <property type="evidence" value="ECO:0007669"/>
    <property type="project" value="UniProtKB-SubCell"/>
</dbReference>
<feature type="transmembrane region" description="Helical" evidence="6">
    <location>
        <begin position="16"/>
        <end position="36"/>
    </location>
</feature>
<reference evidence="9" key="1">
    <citation type="submission" date="2020-10" db="EMBL/GenBank/DDBJ databases">
        <authorList>
            <person name="Gilroy R."/>
        </authorList>
    </citation>
    <scope>NUCLEOTIDE SEQUENCE</scope>
    <source>
        <strain evidence="9">3924</strain>
    </source>
</reference>
<evidence type="ECO:0000313" key="10">
    <source>
        <dbReference type="Proteomes" id="UP000712007"/>
    </source>
</evidence>
<keyword evidence="4 6" id="KW-1133">Transmembrane helix</keyword>
<feature type="transmembrane region" description="Helical" evidence="6">
    <location>
        <begin position="746"/>
        <end position="771"/>
    </location>
</feature>
<dbReference type="Proteomes" id="UP000712007">
    <property type="component" value="Unassembled WGS sequence"/>
</dbReference>
<keyword evidence="5 6" id="KW-0472">Membrane</keyword>
<gene>
    <name evidence="9" type="ORF">IAC51_04445</name>
</gene>
<dbReference type="PANTHER" id="PTHR30572:SF18">
    <property type="entry name" value="ABC-TYPE MACROLIDE FAMILY EXPORT SYSTEM PERMEASE COMPONENT 2"/>
    <property type="match status" value="1"/>
</dbReference>
<evidence type="ECO:0000313" key="9">
    <source>
        <dbReference type="EMBL" id="MBO8439881.1"/>
    </source>
</evidence>
<dbReference type="GO" id="GO:0022857">
    <property type="term" value="F:transmembrane transporter activity"/>
    <property type="evidence" value="ECO:0007669"/>
    <property type="project" value="TreeGrafter"/>
</dbReference>
<feature type="domain" description="MacB-like periplasmic core" evidence="8">
    <location>
        <begin position="19"/>
        <end position="210"/>
    </location>
</feature>
<evidence type="ECO:0000256" key="1">
    <source>
        <dbReference type="ARBA" id="ARBA00004651"/>
    </source>
</evidence>
<feature type="transmembrane region" description="Helical" evidence="6">
    <location>
        <begin position="783"/>
        <end position="807"/>
    </location>
</feature>
<accession>A0A940DK10</accession>
<dbReference type="InterPro" id="IPR050250">
    <property type="entry name" value="Macrolide_Exporter_MacB"/>
</dbReference>
<comment type="caution">
    <text evidence="9">The sequence shown here is derived from an EMBL/GenBank/DDBJ whole genome shotgun (WGS) entry which is preliminary data.</text>
</comment>
<dbReference type="Pfam" id="PF02687">
    <property type="entry name" value="FtsX"/>
    <property type="match status" value="2"/>
</dbReference>
<evidence type="ECO:0000256" key="4">
    <source>
        <dbReference type="ARBA" id="ARBA00022989"/>
    </source>
</evidence>
<dbReference type="EMBL" id="JADIMV010000074">
    <property type="protein sequence ID" value="MBO8439881.1"/>
    <property type="molecule type" value="Genomic_DNA"/>
</dbReference>
<reference evidence="9" key="2">
    <citation type="journal article" date="2021" name="PeerJ">
        <title>Extensive microbial diversity within the chicken gut microbiome revealed by metagenomics and culture.</title>
        <authorList>
            <person name="Gilroy R."/>
            <person name="Ravi A."/>
            <person name="Getino M."/>
            <person name="Pursley I."/>
            <person name="Horton D.L."/>
            <person name="Alikhan N.F."/>
            <person name="Baker D."/>
            <person name="Gharbi K."/>
            <person name="Hall N."/>
            <person name="Watson M."/>
            <person name="Adriaenssens E.M."/>
            <person name="Foster-Nyarko E."/>
            <person name="Jarju S."/>
            <person name="Secka A."/>
            <person name="Antonio M."/>
            <person name="Oren A."/>
            <person name="Chaudhuri R.R."/>
            <person name="La Ragione R."/>
            <person name="Hildebrand F."/>
            <person name="Pallen M.J."/>
        </authorList>
    </citation>
    <scope>NUCLEOTIDE SEQUENCE</scope>
    <source>
        <strain evidence="9">3924</strain>
    </source>
</reference>
<feature type="transmembrane region" description="Helical" evidence="6">
    <location>
        <begin position="359"/>
        <end position="385"/>
    </location>
</feature>
<name>A0A940DK10_9BACT</name>
<evidence type="ECO:0000259" key="7">
    <source>
        <dbReference type="Pfam" id="PF02687"/>
    </source>
</evidence>
<feature type="transmembrane region" description="Helical" evidence="6">
    <location>
        <begin position="700"/>
        <end position="725"/>
    </location>
</feature>
<feature type="transmembrane region" description="Helical" evidence="6">
    <location>
        <begin position="405"/>
        <end position="430"/>
    </location>
</feature>
<dbReference type="InterPro" id="IPR003838">
    <property type="entry name" value="ABC3_permease_C"/>
</dbReference>
<feature type="transmembrane region" description="Helical" evidence="6">
    <location>
        <begin position="312"/>
        <end position="332"/>
    </location>
</feature>
<keyword evidence="3 6" id="KW-0812">Transmembrane</keyword>
<evidence type="ECO:0000256" key="3">
    <source>
        <dbReference type="ARBA" id="ARBA00022692"/>
    </source>
</evidence>
<feature type="domain" description="ABC3 transporter permease C-terminal" evidence="7">
    <location>
        <begin position="703"/>
        <end position="816"/>
    </location>
</feature>
<proteinExistence type="predicted"/>
<feature type="domain" description="ABC3 transporter permease C-terminal" evidence="7">
    <location>
        <begin position="318"/>
        <end position="435"/>
    </location>
</feature>
<dbReference type="PANTHER" id="PTHR30572">
    <property type="entry name" value="MEMBRANE COMPONENT OF TRANSPORTER-RELATED"/>
    <property type="match status" value="1"/>
</dbReference>
<dbReference type="Pfam" id="PF12704">
    <property type="entry name" value="MacB_PCD"/>
    <property type="match status" value="1"/>
</dbReference>